<keyword evidence="9" id="KW-0460">Magnesium</keyword>
<evidence type="ECO:0000256" key="7">
    <source>
        <dbReference type="ARBA" id="ARBA00022741"/>
    </source>
</evidence>
<keyword evidence="11" id="KW-0115">cAMP biosynthesis</keyword>
<dbReference type="InterPro" id="IPR001054">
    <property type="entry name" value="A/G_cyclase"/>
</dbReference>
<feature type="repeat" description="TPR" evidence="14">
    <location>
        <begin position="66"/>
        <end position="99"/>
    </location>
</feature>
<keyword evidence="5 16" id="KW-0812">Transmembrane</keyword>
<dbReference type="Gene3D" id="1.25.40.10">
    <property type="entry name" value="Tetratricopeptide repeat domain"/>
    <property type="match status" value="2"/>
</dbReference>
<dbReference type="PROSITE" id="PS00452">
    <property type="entry name" value="GUANYLATE_CYCLASE_1"/>
    <property type="match status" value="1"/>
</dbReference>
<dbReference type="InterPro" id="IPR029787">
    <property type="entry name" value="Nucleotide_cyclase"/>
</dbReference>
<feature type="transmembrane region" description="Helical" evidence="16">
    <location>
        <begin position="428"/>
        <end position="449"/>
    </location>
</feature>
<dbReference type="RefSeq" id="WP_386408524.1">
    <property type="nucleotide sequence ID" value="NZ_JBHTJH010000017.1"/>
</dbReference>
<comment type="similarity">
    <text evidence="15">Belongs to the adenylyl cyclase class-4/guanylyl cyclase family.</text>
</comment>
<name>A0ABW3D0D2_9FLAO</name>
<reference evidence="19" key="1">
    <citation type="journal article" date="2019" name="Int. J. Syst. Evol. Microbiol.">
        <title>The Global Catalogue of Microorganisms (GCM) 10K type strain sequencing project: providing services to taxonomists for standard genome sequencing and annotation.</title>
        <authorList>
            <consortium name="The Broad Institute Genomics Platform"/>
            <consortium name="The Broad Institute Genome Sequencing Center for Infectious Disease"/>
            <person name="Wu L."/>
            <person name="Ma J."/>
        </authorList>
    </citation>
    <scope>NUCLEOTIDE SEQUENCE [LARGE SCALE GENOMIC DNA]</scope>
    <source>
        <strain evidence="19">CCUG 62952</strain>
    </source>
</reference>
<comment type="cofactor">
    <cofactor evidence="2">
        <name>Mg(2+)</name>
        <dbReference type="ChEBI" id="CHEBI:18420"/>
    </cofactor>
</comment>
<evidence type="ECO:0000256" key="11">
    <source>
        <dbReference type="ARBA" id="ARBA00022998"/>
    </source>
</evidence>
<dbReference type="SMART" id="SM00028">
    <property type="entry name" value="TPR"/>
    <property type="match status" value="8"/>
</dbReference>
<evidence type="ECO:0000256" key="4">
    <source>
        <dbReference type="ARBA" id="ARBA00012201"/>
    </source>
</evidence>
<feature type="domain" description="Guanylate cyclase" evidence="17">
    <location>
        <begin position="495"/>
        <end position="626"/>
    </location>
</feature>
<feature type="transmembrane region" description="Helical" evidence="16">
    <location>
        <begin position="12"/>
        <end position="31"/>
    </location>
</feature>
<feature type="repeat" description="TPR" evidence="14">
    <location>
        <begin position="146"/>
        <end position="179"/>
    </location>
</feature>
<comment type="caution">
    <text evidence="18">The sequence shown here is derived from an EMBL/GenBank/DDBJ whole genome shotgun (WGS) entry which is preliminary data.</text>
</comment>
<evidence type="ECO:0000256" key="13">
    <source>
        <dbReference type="ARBA" id="ARBA00023239"/>
    </source>
</evidence>
<keyword evidence="10 16" id="KW-1133">Transmembrane helix</keyword>
<sequence>MHEQYRIEKERYLKVSMLLFFVLHAGIALGMTNIKIIKTVNHFSLSITQKMASASKPQKPTDKKLADSLFDYANAHIKKGDFREALSSVQQALNLYTTLADHKAIGHCYNKIASIHYFQGNYNTALAYFDKSICSYDKEDFKKGVASSVNNKGAIYYYLGNYPKALHQYKSAAKLNENLNDKKQTAATIQNIGGIYLELNDHANAMKHFQIAKKTYESTSDKKALSQVLNGIGEIYLRQQEFSDALVHFEKALSLAKEVGDKQRILEPTFNLGKLSSSKKEYKKSLYYYDLSLKLAEELKNLLYQSLSLIAIGSVNYKMGKNRLAINDCKKGLNIAKEINTVSVQKDGCNCLYDVYKSIHNEAAALIYYEQAIQLKDSLRAKETAKDVLNMEFEKQLLLDSIAHVEKRHQLKIEHKQVLHEKETQRNIGFGLGLIVSILAIGLLSRLSYVRKSKAILQIEKDRSEHLLRNILPEEIAEELKQKGYVDAQDFDTASILFTDFKSFTETASRLSPQELVEEINICFKAFDAIIDHYGIEKIKTIGDAYMAAGGLPKPDTSSVKKTILAGIEMQEFITKRKSENELVDKPAFDMRVGIHVGPIVAGIVGVKKFQYDIWGDTVNIASRMESNGVIGKVNISEDVYQIIKNEKNLSFEYRGKGAVKGKGAMDMYFVDNKVSVLNLEPSKIAQAKFDGPCKQ</sequence>
<dbReference type="Pfam" id="PF00211">
    <property type="entry name" value="Guanylate_cyc"/>
    <property type="match status" value="1"/>
</dbReference>
<dbReference type="Gene3D" id="3.30.70.1230">
    <property type="entry name" value="Nucleotide cyclase"/>
    <property type="match status" value="1"/>
</dbReference>
<evidence type="ECO:0000256" key="2">
    <source>
        <dbReference type="ARBA" id="ARBA00001946"/>
    </source>
</evidence>
<dbReference type="CDD" id="cd07302">
    <property type="entry name" value="CHD"/>
    <property type="match status" value="1"/>
</dbReference>
<evidence type="ECO:0000256" key="6">
    <source>
        <dbReference type="ARBA" id="ARBA00022723"/>
    </source>
</evidence>
<dbReference type="EC" id="4.6.1.1" evidence="4"/>
<keyword evidence="14" id="KW-0802">TPR repeat</keyword>
<keyword evidence="6" id="KW-0479">Metal-binding</keyword>
<feature type="repeat" description="TPR" evidence="14">
    <location>
        <begin position="226"/>
        <end position="259"/>
    </location>
</feature>
<evidence type="ECO:0000256" key="3">
    <source>
        <dbReference type="ARBA" id="ARBA00004141"/>
    </source>
</evidence>
<keyword evidence="19" id="KW-1185">Reference proteome</keyword>
<dbReference type="InterPro" id="IPR018297">
    <property type="entry name" value="A/G_cyclase_CS"/>
</dbReference>
<keyword evidence="8" id="KW-0067">ATP-binding</keyword>
<dbReference type="InterPro" id="IPR011990">
    <property type="entry name" value="TPR-like_helical_dom_sf"/>
</dbReference>
<accession>A0ABW3D0D2</accession>
<evidence type="ECO:0000256" key="16">
    <source>
        <dbReference type="SAM" id="Phobius"/>
    </source>
</evidence>
<dbReference type="PANTHER" id="PTHR45627">
    <property type="entry name" value="ADENYLATE CYCLASE TYPE 1"/>
    <property type="match status" value="1"/>
</dbReference>
<evidence type="ECO:0000313" key="18">
    <source>
        <dbReference type="EMBL" id="MFD0862932.1"/>
    </source>
</evidence>
<protein>
    <recommendedName>
        <fullName evidence="4">adenylate cyclase</fullName>
        <ecNumber evidence="4">4.6.1.1</ecNumber>
    </recommendedName>
</protein>
<evidence type="ECO:0000256" key="5">
    <source>
        <dbReference type="ARBA" id="ARBA00022692"/>
    </source>
</evidence>
<dbReference type="Proteomes" id="UP001596978">
    <property type="component" value="Unassembled WGS sequence"/>
</dbReference>
<proteinExistence type="inferred from homology"/>
<comment type="subcellular location">
    <subcellularLocation>
        <location evidence="3">Membrane</location>
        <topology evidence="3">Multi-pass membrane protein</topology>
    </subcellularLocation>
</comment>
<evidence type="ECO:0000256" key="10">
    <source>
        <dbReference type="ARBA" id="ARBA00022989"/>
    </source>
</evidence>
<evidence type="ECO:0000256" key="15">
    <source>
        <dbReference type="RuleBase" id="RU000405"/>
    </source>
</evidence>
<evidence type="ECO:0000256" key="1">
    <source>
        <dbReference type="ARBA" id="ARBA00001593"/>
    </source>
</evidence>
<dbReference type="SUPFAM" id="SSF55073">
    <property type="entry name" value="Nucleotide cyclase"/>
    <property type="match status" value="1"/>
</dbReference>
<evidence type="ECO:0000256" key="8">
    <source>
        <dbReference type="ARBA" id="ARBA00022840"/>
    </source>
</evidence>
<evidence type="ECO:0000313" key="19">
    <source>
        <dbReference type="Proteomes" id="UP001596978"/>
    </source>
</evidence>
<keyword evidence="7" id="KW-0547">Nucleotide-binding</keyword>
<dbReference type="InterPro" id="IPR019734">
    <property type="entry name" value="TPR_rpt"/>
</dbReference>
<dbReference type="SMART" id="SM00044">
    <property type="entry name" value="CYCc"/>
    <property type="match status" value="1"/>
</dbReference>
<evidence type="ECO:0000256" key="12">
    <source>
        <dbReference type="ARBA" id="ARBA00023136"/>
    </source>
</evidence>
<evidence type="ECO:0000256" key="9">
    <source>
        <dbReference type="ARBA" id="ARBA00022842"/>
    </source>
</evidence>
<dbReference type="PANTHER" id="PTHR45627:SF12">
    <property type="entry name" value="ADENYLATE CYCLASE TYPE 2"/>
    <property type="match status" value="1"/>
</dbReference>
<comment type="catalytic activity">
    <reaction evidence="1">
        <text>ATP = 3',5'-cyclic AMP + diphosphate</text>
        <dbReference type="Rhea" id="RHEA:15389"/>
        <dbReference type="ChEBI" id="CHEBI:30616"/>
        <dbReference type="ChEBI" id="CHEBI:33019"/>
        <dbReference type="ChEBI" id="CHEBI:58165"/>
        <dbReference type="EC" id="4.6.1.1"/>
    </reaction>
</comment>
<evidence type="ECO:0000256" key="14">
    <source>
        <dbReference type="PROSITE-ProRule" id="PRU00339"/>
    </source>
</evidence>
<dbReference type="Pfam" id="PF13424">
    <property type="entry name" value="TPR_12"/>
    <property type="match status" value="3"/>
</dbReference>
<dbReference type="EMBL" id="JBHTJH010000017">
    <property type="protein sequence ID" value="MFD0862932.1"/>
    <property type="molecule type" value="Genomic_DNA"/>
</dbReference>
<dbReference type="SUPFAM" id="SSF48452">
    <property type="entry name" value="TPR-like"/>
    <property type="match status" value="2"/>
</dbReference>
<gene>
    <name evidence="18" type="ORF">ACFQ1M_12020</name>
</gene>
<keyword evidence="13 15" id="KW-0456">Lyase</keyword>
<dbReference type="PROSITE" id="PS50125">
    <property type="entry name" value="GUANYLATE_CYCLASE_2"/>
    <property type="match status" value="1"/>
</dbReference>
<keyword evidence="12 16" id="KW-0472">Membrane</keyword>
<dbReference type="PROSITE" id="PS50005">
    <property type="entry name" value="TPR"/>
    <property type="match status" value="3"/>
</dbReference>
<organism evidence="18 19">
    <name type="scientific">Sungkyunkwania multivorans</name>
    <dbReference type="NCBI Taxonomy" id="1173618"/>
    <lineage>
        <taxon>Bacteria</taxon>
        <taxon>Pseudomonadati</taxon>
        <taxon>Bacteroidota</taxon>
        <taxon>Flavobacteriia</taxon>
        <taxon>Flavobacteriales</taxon>
        <taxon>Flavobacteriaceae</taxon>
        <taxon>Sungkyunkwania</taxon>
    </lineage>
</organism>
<evidence type="ECO:0000259" key="17">
    <source>
        <dbReference type="PROSITE" id="PS50125"/>
    </source>
</evidence>